<dbReference type="Proteomes" id="UP001218218">
    <property type="component" value="Unassembled WGS sequence"/>
</dbReference>
<sequence>QISFTAIVPSGQMLVRRQCPGYSMTFNSCQGILRCQALGTVIQEFYSVQEKERLQM</sequence>
<feature type="non-terminal residue" evidence="1">
    <location>
        <position position="1"/>
    </location>
</feature>
<proteinExistence type="predicted"/>
<name>A0AAD7A2V9_9AGAR</name>
<dbReference type="EMBL" id="JARIHO010000017">
    <property type="protein sequence ID" value="KAJ7348456.1"/>
    <property type="molecule type" value="Genomic_DNA"/>
</dbReference>
<evidence type="ECO:0000313" key="1">
    <source>
        <dbReference type="EMBL" id="KAJ7348456.1"/>
    </source>
</evidence>
<gene>
    <name evidence="1" type="ORF">DFH08DRAFT_698348</name>
</gene>
<protein>
    <submittedName>
        <fullName evidence="1">Uncharacterized protein</fullName>
    </submittedName>
</protein>
<keyword evidence="2" id="KW-1185">Reference proteome</keyword>
<accession>A0AAD7A2V9</accession>
<organism evidence="1 2">
    <name type="scientific">Mycena albidolilacea</name>
    <dbReference type="NCBI Taxonomy" id="1033008"/>
    <lineage>
        <taxon>Eukaryota</taxon>
        <taxon>Fungi</taxon>
        <taxon>Dikarya</taxon>
        <taxon>Basidiomycota</taxon>
        <taxon>Agaricomycotina</taxon>
        <taxon>Agaricomycetes</taxon>
        <taxon>Agaricomycetidae</taxon>
        <taxon>Agaricales</taxon>
        <taxon>Marasmiineae</taxon>
        <taxon>Mycenaceae</taxon>
        <taxon>Mycena</taxon>
    </lineage>
</organism>
<dbReference type="AlphaFoldDB" id="A0AAD7A2V9"/>
<evidence type="ECO:0000313" key="2">
    <source>
        <dbReference type="Proteomes" id="UP001218218"/>
    </source>
</evidence>
<comment type="caution">
    <text evidence="1">The sequence shown here is derived from an EMBL/GenBank/DDBJ whole genome shotgun (WGS) entry which is preliminary data.</text>
</comment>
<reference evidence="1" key="1">
    <citation type="submission" date="2023-03" db="EMBL/GenBank/DDBJ databases">
        <title>Massive genome expansion in bonnet fungi (Mycena s.s.) driven by repeated elements and novel gene families across ecological guilds.</title>
        <authorList>
            <consortium name="Lawrence Berkeley National Laboratory"/>
            <person name="Harder C.B."/>
            <person name="Miyauchi S."/>
            <person name="Viragh M."/>
            <person name="Kuo A."/>
            <person name="Thoen E."/>
            <person name="Andreopoulos B."/>
            <person name="Lu D."/>
            <person name="Skrede I."/>
            <person name="Drula E."/>
            <person name="Henrissat B."/>
            <person name="Morin E."/>
            <person name="Kohler A."/>
            <person name="Barry K."/>
            <person name="LaButti K."/>
            <person name="Morin E."/>
            <person name="Salamov A."/>
            <person name="Lipzen A."/>
            <person name="Mereny Z."/>
            <person name="Hegedus B."/>
            <person name="Baldrian P."/>
            <person name="Stursova M."/>
            <person name="Weitz H."/>
            <person name="Taylor A."/>
            <person name="Grigoriev I.V."/>
            <person name="Nagy L.G."/>
            <person name="Martin F."/>
            <person name="Kauserud H."/>
        </authorList>
    </citation>
    <scope>NUCLEOTIDE SEQUENCE</scope>
    <source>
        <strain evidence="1">CBHHK002</strain>
    </source>
</reference>